<dbReference type="PROSITE" id="PS50123">
    <property type="entry name" value="CHER"/>
    <property type="match status" value="1"/>
</dbReference>
<dbReference type="PANTHER" id="PTHR24422:SF21">
    <property type="entry name" value="CHEMOTAXIS PROTEIN METHYLTRANSFERASE 1"/>
    <property type="match status" value="1"/>
</dbReference>
<feature type="binding site" evidence="6">
    <location>
        <position position="75"/>
    </location>
    <ligand>
        <name>S-adenosyl-L-methionine</name>
        <dbReference type="ChEBI" id="CHEBI:59789"/>
    </ligand>
</feature>
<feature type="domain" description="CheR-type methyltransferase" evidence="7">
    <location>
        <begin position="1"/>
        <end position="273"/>
    </location>
</feature>
<feature type="binding site" evidence="6">
    <location>
        <position position="116"/>
    </location>
    <ligand>
        <name>S-adenosyl-L-methionine</name>
        <dbReference type="ChEBI" id="CHEBI:59789"/>
    </ligand>
</feature>
<dbReference type="Gene3D" id="3.40.50.150">
    <property type="entry name" value="Vaccinia Virus protein VP39"/>
    <property type="match status" value="1"/>
</dbReference>
<name>A0A4P9UVI7_METBY</name>
<dbReference type="Gene3D" id="1.10.155.10">
    <property type="entry name" value="Chemotaxis receptor methyltransferase CheR, N-terminal domain"/>
    <property type="match status" value="1"/>
</dbReference>
<dbReference type="InterPro" id="IPR022642">
    <property type="entry name" value="CheR_C"/>
</dbReference>
<dbReference type="EC" id="2.1.1.80" evidence="5"/>
<keyword evidence="9" id="KW-1185">Reference proteome</keyword>
<dbReference type="PANTHER" id="PTHR24422">
    <property type="entry name" value="CHEMOTAXIS PROTEIN METHYLTRANSFERASE"/>
    <property type="match status" value="1"/>
</dbReference>
<evidence type="ECO:0000256" key="6">
    <source>
        <dbReference type="PIRSR" id="PIRSR000410-1"/>
    </source>
</evidence>
<sequence>MEMTQQEFKYFQQFLVRACGIVLSDSKQYLVKNRLSGLLPQFGLSSFVELLKVLQSESHASSKIKVAVIEAMTTNETFWFRDESHFAELTGAVLPSLAVKRSTIKVWSAACSSGQEPYSISMCVDDMIKNQGKSFSVSIVGTDISETVLRQARQAVYSEAALSRGIDATQQKRFFIPVEEGFRVKPEISARVKFQQFNLLKPFSVLGRFDVIFCRNVLIYFSDALKKDILTRMSQAIEPGGFLFLSSSEVLPASVSGFETVRGERGRYYRKIG</sequence>
<keyword evidence="2 5" id="KW-0489">Methyltransferase</keyword>
<dbReference type="InterPro" id="IPR050903">
    <property type="entry name" value="Bact_Chemotaxis_MeTrfase"/>
</dbReference>
<keyword evidence="4 5" id="KW-0949">S-adenosyl-L-methionine</keyword>
<dbReference type="GO" id="GO:0032259">
    <property type="term" value="P:methylation"/>
    <property type="evidence" value="ECO:0007669"/>
    <property type="project" value="UniProtKB-KW"/>
</dbReference>
<dbReference type="PIRSF" id="PIRSF000410">
    <property type="entry name" value="CheR"/>
    <property type="match status" value="1"/>
</dbReference>
<dbReference type="OrthoDB" id="9816309at2"/>
<dbReference type="InterPro" id="IPR029063">
    <property type="entry name" value="SAM-dependent_MTases_sf"/>
</dbReference>
<dbReference type="PRINTS" id="PR00996">
    <property type="entry name" value="CHERMTFRASE"/>
</dbReference>
<dbReference type="SUPFAM" id="SSF47757">
    <property type="entry name" value="Chemotaxis receptor methyltransferase CheR, N-terminal domain"/>
    <property type="match status" value="1"/>
</dbReference>
<dbReference type="GO" id="GO:0008983">
    <property type="term" value="F:protein-glutamate O-methyltransferase activity"/>
    <property type="evidence" value="ECO:0007669"/>
    <property type="project" value="UniProtKB-EC"/>
</dbReference>
<dbReference type="SUPFAM" id="SSF53335">
    <property type="entry name" value="S-adenosyl-L-methionine-dependent methyltransferases"/>
    <property type="match status" value="1"/>
</dbReference>
<reference evidence="9" key="1">
    <citation type="journal article" date="2019" name="J. Bacteriol.">
        <title>A Mutagenic Screen Identifies a TonB-Dependent Receptor Required for the Lanthanide Metal Switch in the Type I Methanotroph 'Methylotuvimicrobium buryatense' 5GB1C.</title>
        <authorList>
            <person name="Groom J.D."/>
            <person name="Ford S.M."/>
            <person name="Pesesky M.W."/>
            <person name="Lidstrom M.E."/>
        </authorList>
    </citation>
    <scope>NUCLEOTIDE SEQUENCE [LARGE SCALE GENOMIC DNA]</scope>
    <source>
        <strain evidence="9">5GB1C</strain>
    </source>
</reference>
<dbReference type="STRING" id="675511.GCA_000341735_04081"/>
<dbReference type="AlphaFoldDB" id="A0A4P9UVI7"/>
<accession>A0A4P9UVI7</accession>
<feature type="binding site" evidence="6">
    <location>
        <position position="81"/>
    </location>
    <ligand>
        <name>S-adenosyl-L-methionine</name>
        <dbReference type="ChEBI" id="CHEBI:59789"/>
    </ligand>
</feature>
<evidence type="ECO:0000256" key="2">
    <source>
        <dbReference type="ARBA" id="ARBA00022603"/>
    </source>
</evidence>
<evidence type="ECO:0000259" key="7">
    <source>
        <dbReference type="PROSITE" id="PS50123"/>
    </source>
</evidence>
<dbReference type="CDD" id="cd02440">
    <property type="entry name" value="AdoMet_MTases"/>
    <property type="match status" value="1"/>
</dbReference>
<evidence type="ECO:0000256" key="3">
    <source>
        <dbReference type="ARBA" id="ARBA00022679"/>
    </source>
</evidence>
<dbReference type="Proteomes" id="UP000305881">
    <property type="component" value="Chromosome"/>
</dbReference>
<feature type="binding site" evidence="6">
    <location>
        <begin position="215"/>
        <end position="216"/>
    </location>
    <ligand>
        <name>S-adenosyl-L-methionine</name>
        <dbReference type="ChEBI" id="CHEBI:59789"/>
    </ligand>
</feature>
<dbReference type="Pfam" id="PF03705">
    <property type="entry name" value="CheR_N"/>
    <property type="match status" value="1"/>
</dbReference>
<dbReference type="KEGG" id="mbur:EQU24_16855"/>
<proteinExistence type="predicted"/>
<dbReference type="Pfam" id="PF01739">
    <property type="entry name" value="CheR"/>
    <property type="match status" value="1"/>
</dbReference>
<dbReference type="SMART" id="SM00138">
    <property type="entry name" value="MeTrc"/>
    <property type="match status" value="1"/>
</dbReference>
<dbReference type="InterPro" id="IPR022641">
    <property type="entry name" value="CheR_N"/>
</dbReference>
<feature type="binding site" evidence="6">
    <location>
        <position position="77"/>
    </location>
    <ligand>
        <name>S-adenosyl-L-methionine</name>
        <dbReference type="ChEBI" id="CHEBI:59789"/>
    </ligand>
</feature>
<evidence type="ECO:0000313" key="9">
    <source>
        <dbReference type="Proteomes" id="UP000305881"/>
    </source>
</evidence>
<dbReference type="InterPro" id="IPR000780">
    <property type="entry name" value="CheR_MeTrfase"/>
</dbReference>
<keyword evidence="3 5" id="KW-0808">Transferase</keyword>
<evidence type="ECO:0000313" key="8">
    <source>
        <dbReference type="EMBL" id="QCW83726.1"/>
    </source>
</evidence>
<dbReference type="InterPro" id="IPR026024">
    <property type="entry name" value="Chemotaxis_MeTrfase_CheR"/>
</dbReference>
<dbReference type="RefSeq" id="WP_017842456.1">
    <property type="nucleotide sequence ID" value="NZ_CP035467.1"/>
</dbReference>
<feature type="binding site" evidence="6">
    <location>
        <position position="143"/>
    </location>
    <ligand>
        <name>S-adenosyl-L-methionine</name>
        <dbReference type="ChEBI" id="CHEBI:59789"/>
    </ligand>
</feature>
<dbReference type="EMBL" id="CP035467">
    <property type="protein sequence ID" value="QCW83726.1"/>
    <property type="molecule type" value="Genomic_DNA"/>
</dbReference>
<evidence type="ECO:0000256" key="1">
    <source>
        <dbReference type="ARBA" id="ARBA00001541"/>
    </source>
</evidence>
<protein>
    <recommendedName>
        <fullName evidence="5">Chemotaxis protein methyltransferase</fullName>
        <ecNumber evidence="5">2.1.1.80</ecNumber>
    </recommendedName>
</protein>
<comment type="catalytic activity">
    <reaction evidence="1 5">
        <text>L-glutamyl-[protein] + S-adenosyl-L-methionine = [protein]-L-glutamate 5-O-methyl ester + S-adenosyl-L-homocysteine</text>
        <dbReference type="Rhea" id="RHEA:24452"/>
        <dbReference type="Rhea" id="RHEA-COMP:10208"/>
        <dbReference type="Rhea" id="RHEA-COMP:10311"/>
        <dbReference type="ChEBI" id="CHEBI:29973"/>
        <dbReference type="ChEBI" id="CHEBI:57856"/>
        <dbReference type="ChEBI" id="CHEBI:59789"/>
        <dbReference type="ChEBI" id="CHEBI:82795"/>
        <dbReference type="EC" id="2.1.1.80"/>
    </reaction>
</comment>
<evidence type="ECO:0000256" key="4">
    <source>
        <dbReference type="ARBA" id="ARBA00022691"/>
    </source>
</evidence>
<feature type="binding site" evidence="6">
    <location>
        <begin position="198"/>
        <end position="199"/>
    </location>
    <ligand>
        <name>S-adenosyl-L-methionine</name>
        <dbReference type="ChEBI" id="CHEBI:59789"/>
    </ligand>
</feature>
<comment type="function">
    <text evidence="5">Methylation of the membrane-bound methyl-accepting chemotaxis proteins (MCP) to form gamma-glutamyl methyl ester residues in MCP.</text>
</comment>
<dbReference type="InterPro" id="IPR036804">
    <property type="entry name" value="CheR_N_sf"/>
</dbReference>
<evidence type="ECO:0000256" key="5">
    <source>
        <dbReference type="PIRNR" id="PIRNR000410"/>
    </source>
</evidence>
<organism evidence="8 9">
    <name type="scientific">Methylotuvimicrobium buryatense</name>
    <name type="common">Methylomicrobium buryatense</name>
    <dbReference type="NCBI Taxonomy" id="95641"/>
    <lineage>
        <taxon>Bacteria</taxon>
        <taxon>Pseudomonadati</taxon>
        <taxon>Pseudomonadota</taxon>
        <taxon>Gammaproteobacteria</taxon>
        <taxon>Methylococcales</taxon>
        <taxon>Methylococcaceae</taxon>
        <taxon>Methylotuvimicrobium</taxon>
    </lineage>
</organism>
<gene>
    <name evidence="8" type="ORF">EQU24_16855</name>
</gene>